<dbReference type="PROSITE" id="PS01124">
    <property type="entry name" value="HTH_ARAC_FAMILY_2"/>
    <property type="match status" value="1"/>
</dbReference>
<feature type="transmembrane region" description="Helical" evidence="4">
    <location>
        <begin position="41"/>
        <end position="67"/>
    </location>
</feature>
<organism evidence="6 7">
    <name type="scientific">Paenibacillus plantarum</name>
    <dbReference type="NCBI Taxonomy" id="2654975"/>
    <lineage>
        <taxon>Bacteria</taxon>
        <taxon>Bacillati</taxon>
        <taxon>Bacillota</taxon>
        <taxon>Bacilli</taxon>
        <taxon>Bacillales</taxon>
        <taxon>Paenibacillaceae</taxon>
        <taxon>Paenibacillus</taxon>
    </lineage>
</organism>
<evidence type="ECO:0000259" key="5">
    <source>
        <dbReference type="PROSITE" id="PS01124"/>
    </source>
</evidence>
<reference evidence="6 7" key="1">
    <citation type="submission" date="2019-10" db="EMBL/GenBank/DDBJ databases">
        <title>Description of Paenibacillus humi sp. nov.</title>
        <authorList>
            <person name="Carlier A."/>
            <person name="Qi S."/>
        </authorList>
    </citation>
    <scope>NUCLEOTIDE SEQUENCE [LARGE SCALE GENOMIC DNA]</scope>
    <source>
        <strain evidence="6 7">LMG 31461</strain>
    </source>
</reference>
<evidence type="ECO:0000313" key="6">
    <source>
        <dbReference type="EMBL" id="NOU62672.1"/>
    </source>
</evidence>
<dbReference type="InterPro" id="IPR009057">
    <property type="entry name" value="Homeodomain-like_sf"/>
</dbReference>
<keyword evidence="1" id="KW-0805">Transcription regulation</keyword>
<keyword evidence="4" id="KW-0812">Transmembrane</keyword>
<evidence type="ECO:0000256" key="4">
    <source>
        <dbReference type="SAM" id="Phobius"/>
    </source>
</evidence>
<dbReference type="PANTHER" id="PTHR43280">
    <property type="entry name" value="ARAC-FAMILY TRANSCRIPTIONAL REGULATOR"/>
    <property type="match status" value="1"/>
</dbReference>
<evidence type="ECO:0000256" key="2">
    <source>
        <dbReference type="ARBA" id="ARBA00023125"/>
    </source>
</evidence>
<protein>
    <submittedName>
        <fullName evidence="6">Helix-turn-helix domain-containing protein</fullName>
    </submittedName>
</protein>
<evidence type="ECO:0000256" key="3">
    <source>
        <dbReference type="ARBA" id="ARBA00023163"/>
    </source>
</evidence>
<sequence length="771" mass="88309">MPGLSFVPSTGGNTSRFNGGVAMKYFNGSGRKRMNIEVSRYFTKLLAISILLGAIPVITLGLLSYVISSNSIKEKVIRGNDLILAQIHLRTEKELSLVDKMMNQLMYSTLVAQTLNKAVTQHDFQAVGQIQQEISFMQSYELGITDVVLVNLQKNWLISSGGRFSSFTYYSDPALFSRYTEAGQQFNRYYLSDKSVTVVERLPLHSDNPIALLLVDISLDDLNAILAKNKEFGEMFIMDENRKFVAGTSSDEHVHGALESIVAQTADMENDKAIAIELNGKPSVIIPYRSSYNNWLYLSVISLDDISMDSREIGRYTIYICTGILILTILVSLYSSRVIYSPIKRWYGALRDLVSGSDKGSEIDIISGKLKSLLHLRQQMSDQLKQFFVTKLILGEWRRNEIEEMMINYNYPTNLKQYVVLVSEFDTLEGTSYTEHDRYLLMFAISNIAGEIVPSQERFESIVINQSQVLIMGSDSDDSQEARLLAFERAMEIQQKVRQFLRLPLSIGVSRVHTDLKEIPKAYLEGLEALKYRIRYEQESLLFFDEVQPNRELPPIFPMQMENELIDSIKLGNEEEISQKLSVFLQEIYKNAADHRDYQIFVARLLTDLLRLHQEIGGVMPYDGTVSLFERLFEIKTIPEIESWFMQTLIAPLVKVISEQKDKAHHRISKEVCMMINNEAETNLTLESCAERLNYHPVYVSRVFRQEMGINFGEYLANVRLGIAKRWLRETDMTISEIAQKLHFSNSGNFIRSFKSSEHITPGKYREQTEH</sequence>
<dbReference type="InterPro" id="IPR041522">
    <property type="entry name" value="CdaR_GGDEF"/>
</dbReference>
<gene>
    <name evidence="6" type="ORF">GC096_01260</name>
</gene>
<evidence type="ECO:0000256" key="1">
    <source>
        <dbReference type="ARBA" id="ARBA00023015"/>
    </source>
</evidence>
<keyword evidence="4" id="KW-0472">Membrane</keyword>
<dbReference type="EMBL" id="WHNY01000004">
    <property type="protein sequence ID" value="NOU62672.1"/>
    <property type="molecule type" value="Genomic_DNA"/>
</dbReference>
<keyword evidence="3" id="KW-0804">Transcription</keyword>
<keyword evidence="2" id="KW-0238">DNA-binding</keyword>
<feature type="transmembrane region" description="Helical" evidence="4">
    <location>
        <begin position="316"/>
        <end position="335"/>
    </location>
</feature>
<dbReference type="InterPro" id="IPR018060">
    <property type="entry name" value="HTH_AraC"/>
</dbReference>
<accession>A0ABX1X318</accession>
<dbReference type="Pfam" id="PF12833">
    <property type="entry name" value="HTH_18"/>
    <property type="match status" value="1"/>
</dbReference>
<keyword evidence="7" id="KW-1185">Reference proteome</keyword>
<dbReference type="Proteomes" id="UP000653578">
    <property type="component" value="Unassembled WGS sequence"/>
</dbReference>
<dbReference type="Pfam" id="PF17853">
    <property type="entry name" value="GGDEF_2"/>
    <property type="match status" value="1"/>
</dbReference>
<dbReference type="SUPFAM" id="SSF46689">
    <property type="entry name" value="Homeodomain-like"/>
    <property type="match status" value="2"/>
</dbReference>
<dbReference type="Gene3D" id="1.10.10.60">
    <property type="entry name" value="Homeodomain-like"/>
    <property type="match status" value="2"/>
</dbReference>
<keyword evidence="4" id="KW-1133">Transmembrane helix</keyword>
<name>A0ABX1X318_9BACL</name>
<evidence type="ECO:0000313" key="7">
    <source>
        <dbReference type="Proteomes" id="UP000653578"/>
    </source>
</evidence>
<dbReference type="SMART" id="SM00342">
    <property type="entry name" value="HTH_ARAC"/>
    <property type="match status" value="1"/>
</dbReference>
<feature type="domain" description="HTH araC/xylS-type" evidence="5">
    <location>
        <begin position="670"/>
        <end position="768"/>
    </location>
</feature>
<comment type="caution">
    <text evidence="6">The sequence shown here is derived from an EMBL/GenBank/DDBJ whole genome shotgun (WGS) entry which is preliminary data.</text>
</comment>
<dbReference type="PANTHER" id="PTHR43280:SF10">
    <property type="entry name" value="REGULATORY PROTEIN POCR"/>
    <property type="match status" value="1"/>
</dbReference>
<proteinExistence type="predicted"/>